<dbReference type="InterPro" id="IPR004344">
    <property type="entry name" value="TTL/TTLL_fam"/>
</dbReference>
<dbReference type="EMBL" id="WIXE01022959">
    <property type="protein sequence ID" value="KAK5966937.1"/>
    <property type="molecule type" value="Genomic_DNA"/>
</dbReference>
<evidence type="ECO:0000313" key="6">
    <source>
        <dbReference type="Proteomes" id="UP001331761"/>
    </source>
</evidence>
<comment type="caution">
    <text evidence="5">The sequence shown here is derived from an EMBL/GenBank/DDBJ whole genome shotgun (WGS) entry which is preliminary data.</text>
</comment>
<dbReference type="GO" id="GO:0000226">
    <property type="term" value="P:microtubule cytoskeleton organization"/>
    <property type="evidence" value="ECO:0007669"/>
    <property type="project" value="TreeGrafter"/>
</dbReference>
<keyword evidence="6" id="KW-1185">Reference proteome</keyword>
<protein>
    <submittedName>
        <fullName evidence="5">Uncharacterized protein</fullName>
    </submittedName>
</protein>
<evidence type="ECO:0000313" key="5">
    <source>
        <dbReference type="EMBL" id="KAK5966937.1"/>
    </source>
</evidence>
<evidence type="ECO:0000256" key="2">
    <source>
        <dbReference type="ARBA" id="ARBA00022598"/>
    </source>
</evidence>
<dbReference type="GO" id="GO:0015631">
    <property type="term" value="F:tubulin binding"/>
    <property type="evidence" value="ECO:0007669"/>
    <property type="project" value="TreeGrafter"/>
</dbReference>
<accession>A0AAN8EVQ9</accession>
<keyword evidence="2" id="KW-0436">Ligase</keyword>
<dbReference type="GO" id="GO:0070740">
    <property type="term" value="F:tubulin-glutamic acid ligase activity"/>
    <property type="evidence" value="ECO:0007669"/>
    <property type="project" value="TreeGrafter"/>
</dbReference>
<dbReference type="GO" id="GO:0036064">
    <property type="term" value="C:ciliary basal body"/>
    <property type="evidence" value="ECO:0007669"/>
    <property type="project" value="TreeGrafter"/>
</dbReference>
<dbReference type="GO" id="GO:0019098">
    <property type="term" value="P:reproductive behavior"/>
    <property type="evidence" value="ECO:0007669"/>
    <property type="project" value="UniProtKB-ARBA"/>
</dbReference>
<dbReference type="AlphaFoldDB" id="A0AAN8EVQ9"/>
<reference evidence="5 6" key="1">
    <citation type="submission" date="2019-10" db="EMBL/GenBank/DDBJ databases">
        <title>Assembly and Annotation for the nematode Trichostrongylus colubriformis.</title>
        <authorList>
            <person name="Martin J."/>
        </authorList>
    </citation>
    <scope>NUCLEOTIDE SEQUENCE [LARGE SCALE GENOMIC DNA]</scope>
    <source>
        <strain evidence="5">G859</strain>
        <tissue evidence="5">Whole worm</tissue>
    </source>
</reference>
<dbReference type="PROSITE" id="PS51221">
    <property type="entry name" value="TTL"/>
    <property type="match status" value="1"/>
</dbReference>
<evidence type="ECO:0000256" key="4">
    <source>
        <dbReference type="ARBA" id="ARBA00022840"/>
    </source>
</evidence>
<dbReference type="Pfam" id="PF03133">
    <property type="entry name" value="TTL"/>
    <property type="match status" value="1"/>
</dbReference>
<name>A0AAN8EVQ9_TRICO</name>
<dbReference type="Proteomes" id="UP001331761">
    <property type="component" value="Unassembled WGS sequence"/>
</dbReference>
<proteinExistence type="inferred from homology"/>
<feature type="non-terminal residue" evidence="5">
    <location>
        <position position="1"/>
    </location>
</feature>
<evidence type="ECO:0000256" key="1">
    <source>
        <dbReference type="ARBA" id="ARBA00006820"/>
    </source>
</evidence>
<organism evidence="5 6">
    <name type="scientific">Trichostrongylus colubriformis</name>
    <name type="common">Black scour worm</name>
    <dbReference type="NCBI Taxonomy" id="6319"/>
    <lineage>
        <taxon>Eukaryota</taxon>
        <taxon>Metazoa</taxon>
        <taxon>Ecdysozoa</taxon>
        <taxon>Nematoda</taxon>
        <taxon>Chromadorea</taxon>
        <taxon>Rhabditida</taxon>
        <taxon>Rhabditina</taxon>
        <taxon>Rhabditomorpha</taxon>
        <taxon>Strongyloidea</taxon>
        <taxon>Trichostrongylidae</taxon>
        <taxon>Trichostrongylus</taxon>
    </lineage>
</organism>
<comment type="similarity">
    <text evidence="1">Belongs to the tubulin--tyrosine ligase family.</text>
</comment>
<keyword evidence="3" id="KW-0547">Nucleotide-binding</keyword>
<dbReference type="PANTHER" id="PTHR12241">
    <property type="entry name" value="TUBULIN POLYGLUTAMYLASE"/>
    <property type="match status" value="1"/>
</dbReference>
<dbReference type="GO" id="GO:0005524">
    <property type="term" value="F:ATP binding"/>
    <property type="evidence" value="ECO:0007669"/>
    <property type="project" value="UniProtKB-KW"/>
</dbReference>
<gene>
    <name evidence="5" type="ORF">GCK32_018762</name>
</gene>
<evidence type="ECO:0000256" key="3">
    <source>
        <dbReference type="ARBA" id="ARBA00022741"/>
    </source>
</evidence>
<dbReference type="PANTHER" id="PTHR12241:SF154">
    <property type="entry name" value="TUBULIN POLYGLUTAMYLASE TTLL11"/>
    <property type="match status" value="1"/>
</dbReference>
<sequence>TIDTSRSNTNKAVVSMCSAIVGIDEYPEGRDDNHPCDIHWHSVVPSDMKSIVKSPRCRVNKFPGMTELSKKVSLTHAIDSMRKIFPRDYNFYPPSYFLPAHLDQFKEFWHKEMSRRRQKGLQNEMYFIVKPDDGNIFSILDCR</sequence>
<keyword evidence="4" id="KW-0067">ATP-binding</keyword>